<dbReference type="HOGENOM" id="CLU_662721_0_0_1"/>
<name>B4H9C4_DROPE</name>
<evidence type="ECO:0000256" key="7">
    <source>
        <dbReference type="ARBA" id="ARBA00023136"/>
    </source>
</evidence>
<evidence type="ECO:0000256" key="6">
    <source>
        <dbReference type="ARBA" id="ARBA00022989"/>
    </source>
</evidence>
<keyword evidence="7" id="KW-0472">Membrane</keyword>
<dbReference type="InterPro" id="IPR001245">
    <property type="entry name" value="Ser-Thr/Tyr_kinase_cat_dom"/>
</dbReference>
<dbReference type="Pfam" id="PF07714">
    <property type="entry name" value="PK_Tyr_Ser-Thr"/>
    <property type="match status" value="1"/>
</dbReference>
<dbReference type="GO" id="GO:0007168">
    <property type="term" value="P:receptor guanylyl cyclase signaling pathway"/>
    <property type="evidence" value="ECO:0007669"/>
    <property type="project" value="TreeGrafter"/>
</dbReference>
<comment type="catalytic activity">
    <reaction evidence="1">
        <text>GTP = 3',5'-cyclic GMP + diphosphate</text>
        <dbReference type="Rhea" id="RHEA:13665"/>
        <dbReference type="ChEBI" id="CHEBI:33019"/>
        <dbReference type="ChEBI" id="CHEBI:37565"/>
        <dbReference type="ChEBI" id="CHEBI:57746"/>
        <dbReference type="EC" id="4.6.1.2"/>
    </reaction>
</comment>
<dbReference type="SUPFAM" id="SSF56112">
    <property type="entry name" value="Protein kinase-like (PK-like)"/>
    <property type="match status" value="1"/>
</dbReference>
<evidence type="ECO:0000256" key="8">
    <source>
        <dbReference type="ARBA" id="ARBA00023239"/>
    </source>
</evidence>
<keyword evidence="4" id="KW-0812">Transmembrane</keyword>
<gene>
    <name evidence="12" type="primary">Dper\GL20870</name>
    <name evidence="12" type="ORF">Dper_GL20870</name>
</gene>
<evidence type="ECO:0000256" key="3">
    <source>
        <dbReference type="ARBA" id="ARBA00012202"/>
    </source>
</evidence>
<dbReference type="InterPro" id="IPR028082">
    <property type="entry name" value="Peripla_BP_I"/>
</dbReference>
<feature type="signal peptide" evidence="10">
    <location>
        <begin position="1"/>
        <end position="21"/>
    </location>
</feature>
<protein>
    <recommendedName>
        <fullName evidence="3">guanylate cyclase</fullName>
        <ecNumber evidence="3">4.6.1.2</ecNumber>
    </recommendedName>
</protein>
<reference evidence="12 13" key="1">
    <citation type="journal article" date="2007" name="Nature">
        <title>Evolution of genes and genomes on the Drosophila phylogeny.</title>
        <authorList>
            <consortium name="Drosophila 12 Genomes Consortium"/>
            <person name="Clark A.G."/>
            <person name="Eisen M.B."/>
            <person name="Smith D.R."/>
            <person name="Bergman C.M."/>
            <person name="Oliver B."/>
            <person name="Markow T.A."/>
            <person name="Kaufman T.C."/>
            <person name="Kellis M."/>
            <person name="Gelbart W."/>
            <person name="Iyer V.N."/>
            <person name="Pollard D.A."/>
            <person name="Sackton T.B."/>
            <person name="Larracuente A.M."/>
            <person name="Singh N.D."/>
            <person name="Abad J.P."/>
            <person name="Abt D.N."/>
            <person name="Adryan B."/>
            <person name="Aguade M."/>
            <person name="Akashi H."/>
            <person name="Anderson W.W."/>
            <person name="Aquadro C.F."/>
            <person name="Ardell D.H."/>
            <person name="Arguello R."/>
            <person name="Artieri C.G."/>
            <person name="Barbash D.A."/>
            <person name="Barker D."/>
            <person name="Barsanti P."/>
            <person name="Batterham P."/>
            <person name="Batzoglou S."/>
            <person name="Begun D."/>
            <person name="Bhutkar A."/>
            <person name="Blanco E."/>
            <person name="Bosak S.A."/>
            <person name="Bradley R.K."/>
            <person name="Brand A.D."/>
            <person name="Brent M.R."/>
            <person name="Brooks A.N."/>
            <person name="Brown R.H."/>
            <person name="Butlin R.K."/>
            <person name="Caggese C."/>
            <person name="Calvi B.R."/>
            <person name="Bernardo de Carvalho A."/>
            <person name="Caspi A."/>
            <person name="Castrezana S."/>
            <person name="Celniker S.E."/>
            <person name="Chang J.L."/>
            <person name="Chapple C."/>
            <person name="Chatterji S."/>
            <person name="Chinwalla A."/>
            <person name="Civetta A."/>
            <person name="Clifton S.W."/>
            <person name="Comeron J.M."/>
            <person name="Costello J.C."/>
            <person name="Coyne J.A."/>
            <person name="Daub J."/>
            <person name="David R.G."/>
            <person name="Delcher A.L."/>
            <person name="Delehaunty K."/>
            <person name="Do C.B."/>
            <person name="Ebling H."/>
            <person name="Edwards K."/>
            <person name="Eickbush T."/>
            <person name="Evans J.D."/>
            <person name="Filipski A."/>
            <person name="Findeiss S."/>
            <person name="Freyhult E."/>
            <person name="Fulton L."/>
            <person name="Fulton R."/>
            <person name="Garcia A.C."/>
            <person name="Gardiner A."/>
            <person name="Garfield D.A."/>
            <person name="Garvin B.E."/>
            <person name="Gibson G."/>
            <person name="Gilbert D."/>
            <person name="Gnerre S."/>
            <person name="Godfrey J."/>
            <person name="Good R."/>
            <person name="Gotea V."/>
            <person name="Gravely B."/>
            <person name="Greenberg A.J."/>
            <person name="Griffiths-Jones S."/>
            <person name="Gross S."/>
            <person name="Guigo R."/>
            <person name="Gustafson E.A."/>
            <person name="Haerty W."/>
            <person name="Hahn M.W."/>
            <person name="Halligan D.L."/>
            <person name="Halpern A.L."/>
            <person name="Halter G.M."/>
            <person name="Han M.V."/>
            <person name="Heger A."/>
            <person name="Hillier L."/>
            <person name="Hinrichs A.S."/>
            <person name="Holmes I."/>
            <person name="Hoskins R.A."/>
            <person name="Hubisz M.J."/>
            <person name="Hultmark D."/>
            <person name="Huntley M.A."/>
            <person name="Jaffe D.B."/>
            <person name="Jagadeeshan S."/>
            <person name="Jeck W.R."/>
            <person name="Johnson J."/>
            <person name="Jones C.D."/>
            <person name="Jordan W.C."/>
            <person name="Karpen G.H."/>
            <person name="Kataoka E."/>
            <person name="Keightley P.D."/>
            <person name="Kheradpour P."/>
            <person name="Kirkness E.F."/>
            <person name="Koerich L.B."/>
            <person name="Kristiansen K."/>
            <person name="Kudrna D."/>
            <person name="Kulathinal R.J."/>
            <person name="Kumar S."/>
            <person name="Kwok R."/>
            <person name="Lander E."/>
            <person name="Langley C.H."/>
            <person name="Lapoint R."/>
            <person name="Lazzaro B.P."/>
            <person name="Lee S.J."/>
            <person name="Levesque L."/>
            <person name="Li R."/>
            <person name="Lin C.F."/>
            <person name="Lin M.F."/>
            <person name="Lindblad-Toh K."/>
            <person name="Llopart A."/>
            <person name="Long M."/>
            <person name="Low L."/>
            <person name="Lozovsky E."/>
            <person name="Lu J."/>
            <person name="Luo M."/>
            <person name="Machado C.A."/>
            <person name="Makalowski W."/>
            <person name="Marzo M."/>
            <person name="Matsuda M."/>
            <person name="Matzkin L."/>
            <person name="McAllister B."/>
            <person name="McBride C.S."/>
            <person name="McKernan B."/>
            <person name="McKernan K."/>
            <person name="Mendez-Lago M."/>
            <person name="Minx P."/>
            <person name="Mollenhauer M.U."/>
            <person name="Montooth K."/>
            <person name="Mount S.M."/>
            <person name="Mu X."/>
            <person name="Myers E."/>
            <person name="Negre B."/>
            <person name="Newfeld S."/>
            <person name="Nielsen R."/>
            <person name="Noor M.A."/>
            <person name="O'Grady P."/>
            <person name="Pachter L."/>
            <person name="Papaceit M."/>
            <person name="Parisi M.J."/>
            <person name="Parisi M."/>
            <person name="Parts L."/>
            <person name="Pedersen J.S."/>
            <person name="Pesole G."/>
            <person name="Phillippy A.M."/>
            <person name="Ponting C.P."/>
            <person name="Pop M."/>
            <person name="Porcelli D."/>
            <person name="Powell J.R."/>
            <person name="Prohaska S."/>
            <person name="Pruitt K."/>
            <person name="Puig M."/>
            <person name="Quesneville H."/>
            <person name="Ram K.R."/>
            <person name="Rand D."/>
            <person name="Rasmussen M.D."/>
            <person name="Reed L.K."/>
            <person name="Reenan R."/>
            <person name="Reily A."/>
            <person name="Remington K.A."/>
            <person name="Rieger T.T."/>
            <person name="Ritchie M.G."/>
            <person name="Robin C."/>
            <person name="Rogers Y.H."/>
            <person name="Rohde C."/>
            <person name="Rozas J."/>
            <person name="Rubenfield M.J."/>
            <person name="Ruiz A."/>
            <person name="Russo S."/>
            <person name="Salzberg S.L."/>
            <person name="Sanchez-Gracia A."/>
            <person name="Saranga D.J."/>
            <person name="Sato H."/>
            <person name="Schaeffer S.W."/>
            <person name="Schatz M.C."/>
            <person name="Schlenke T."/>
            <person name="Schwartz R."/>
            <person name="Segarra C."/>
            <person name="Singh R.S."/>
            <person name="Sirot L."/>
            <person name="Sirota M."/>
            <person name="Sisneros N.B."/>
            <person name="Smith C.D."/>
            <person name="Smith T.F."/>
            <person name="Spieth J."/>
            <person name="Stage D.E."/>
            <person name="Stark A."/>
            <person name="Stephan W."/>
            <person name="Strausberg R.L."/>
            <person name="Strempel S."/>
            <person name="Sturgill D."/>
            <person name="Sutton G."/>
            <person name="Sutton G.G."/>
            <person name="Tao W."/>
            <person name="Teichmann S."/>
            <person name="Tobari Y.N."/>
            <person name="Tomimura Y."/>
            <person name="Tsolas J.M."/>
            <person name="Valente V.L."/>
            <person name="Venter E."/>
            <person name="Venter J.C."/>
            <person name="Vicario S."/>
            <person name="Vieira F.G."/>
            <person name="Vilella A.J."/>
            <person name="Villasante A."/>
            <person name="Walenz B."/>
            <person name="Wang J."/>
            <person name="Wasserman M."/>
            <person name="Watts T."/>
            <person name="Wilson D."/>
            <person name="Wilson R.K."/>
            <person name="Wing R.A."/>
            <person name="Wolfner M.F."/>
            <person name="Wong A."/>
            <person name="Wong G.K."/>
            <person name="Wu C.I."/>
            <person name="Wu G."/>
            <person name="Yamamoto D."/>
            <person name="Yang H.P."/>
            <person name="Yang S.P."/>
            <person name="Yorke J.A."/>
            <person name="Yoshida K."/>
            <person name="Zdobnov E."/>
            <person name="Zhang P."/>
            <person name="Zhang Y."/>
            <person name="Zimin A.V."/>
            <person name="Baldwin J."/>
            <person name="Abdouelleil A."/>
            <person name="Abdulkadir J."/>
            <person name="Abebe A."/>
            <person name="Abera B."/>
            <person name="Abreu J."/>
            <person name="Acer S.C."/>
            <person name="Aftuck L."/>
            <person name="Alexander A."/>
            <person name="An P."/>
            <person name="Anderson E."/>
            <person name="Anderson S."/>
            <person name="Arachi H."/>
            <person name="Azer M."/>
            <person name="Bachantsang P."/>
            <person name="Barry A."/>
            <person name="Bayul T."/>
            <person name="Berlin A."/>
            <person name="Bessette D."/>
            <person name="Bloom T."/>
            <person name="Blye J."/>
            <person name="Boguslavskiy L."/>
            <person name="Bonnet C."/>
            <person name="Boukhgalter B."/>
            <person name="Bourzgui I."/>
            <person name="Brown A."/>
            <person name="Cahill P."/>
            <person name="Channer S."/>
            <person name="Cheshatsang Y."/>
            <person name="Chuda L."/>
            <person name="Citroen M."/>
            <person name="Collymore A."/>
            <person name="Cooke P."/>
            <person name="Costello M."/>
            <person name="D'Aco K."/>
            <person name="Daza R."/>
            <person name="De Haan G."/>
            <person name="DeGray S."/>
            <person name="DeMaso C."/>
            <person name="Dhargay N."/>
            <person name="Dooley K."/>
            <person name="Dooley E."/>
            <person name="Doricent M."/>
            <person name="Dorje P."/>
            <person name="Dorjee K."/>
            <person name="Dupes A."/>
            <person name="Elong R."/>
            <person name="Falk J."/>
            <person name="Farina A."/>
            <person name="Faro S."/>
            <person name="Ferguson D."/>
            <person name="Fisher S."/>
            <person name="Foley C.D."/>
            <person name="Franke A."/>
            <person name="Friedrich D."/>
            <person name="Gadbois L."/>
            <person name="Gearin G."/>
            <person name="Gearin C.R."/>
            <person name="Giannoukos G."/>
            <person name="Goode T."/>
            <person name="Graham J."/>
            <person name="Grandbois E."/>
            <person name="Grewal S."/>
            <person name="Gyaltsen K."/>
            <person name="Hafez N."/>
            <person name="Hagos B."/>
            <person name="Hall J."/>
            <person name="Henson C."/>
            <person name="Hollinger A."/>
            <person name="Honan T."/>
            <person name="Huard M.D."/>
            <person name="Hughes L."/>
            <person name="Hurhula B."/>
            <person name="Husby M.E."/>
            <person name="Kamat A."/>
            <person name="Kanga B."/>
            <person name="Kashin S."/>
            <person name="Khazanovich D."/>
            <person name="Kisner P."/>
            <person name="Lance K."/>
            <person name="Lara M."/>
            <person name="Lee W."/>
            <person name="Lennon N."/>
            <person name="Letendre F."/>
            <person name="LeVine R."/>
            <person name="Lipovsky A."/>
            <person name="Liu X."/>
            <person name="Liu J."/>
            <person name="Liu S."/>
            <person name="Lokyitsang T."/>
            <person name="Lokyitsang Y."/>
            <person name="Lubonja R."/>
            <person name="Lui A."/>
            <person name="MacDonald P."/>
            <person name="Magnisalis V."/>
            <person name="Maru K."/>
            <person name="Matthews C."/>
            <person name="McCusker W."/>
            <person name="McDonough S."/>
            <person name="Mehta T."/>
            <person name="Meldrim J."/>
            <person name="Meneus L."/>
            <person name="Mihai O."/>
            <person name="Mihalev A."/>
            <person name="Mihova T."/>
            <person name="Mittelman R."/>
            <person name="Mlenga V."/>
            <person name="Montmayeur A."/>
            <person name="Mulrain L."/>
            <person name="Navidi A."/>
            <person name="Naylor J."/>
            <person name="Negash T."/>
            <person name="Nguyen T."/>
            <person name="Nguyen N."/>
            <person name="Nicol R."/>
            <person name="Norbu C."/>
            <person name="Norbu N."/>
            <person name="Novod N."/>
            <person name="O'Neill B."/>
            <person name="Osman S."/>
            <person name="Markiewicz E."/>
            <person name="Oyono O.L."/>
            <person name="Patti C."/>
            <person name="Phunkhang P."/>
            <person name="Pierre F."/>
            <person name="Priest M."/>
            <person name="Raghuraman S."/>
            <person name="Rege F."/>
            <person name="Reyes R."/>
            <person name="Rise C."/>
            <person name="Rogov P."/>
            <person name="Ross K."/>
            <person name="Ryan E."/>
            <person name="Settipalli S."/>
            <person name="Shea T."/>
            <person name="Sherpa N."/>
            <person name="Shi L."/>
            <person name="Shih D."/>
            <person name="Sparrow T."/>
            <person name="Spaulding J."/>
            <person name="Stalker J."/>
            <person name="Stange-Thomann N."/>
            <person name="Stavropoulos S."/>
            <person name="Stone C."/>
            <person name="Strader C."/>
            <person name="Tesfaye S."/>
            <person name="Thomson T."/>
            <person name="Thoulutsang Y."/>
            <person name="Thoulutsang D."/>
            <person name="Topham K."/>
            <person name="Topping I."/>
            <person name="Tsamla T."/>
            <person name="Vassiliev H."/>
            <person name="Vo A."/>
            <person name="Wangchuk T."/>
            <person name="Wangdi T."/>
            <person name="Weiand M."/>
            <person name="Wilkinson J."/>
            <person name="Wilson A."/>
            <person name="Yadav S."/>
            <person name="Young G."/>
            <person name="Yu Q."/>
            <person name="Zembek L."/>
            <person name="Zhong D."/>
            <person name="Zimmer A."/>
            <person name="Zwirko Z."/>
            <person name="Jaffe D.B."/>
            <person name="Alvarez P."/>
            <person name="Brockman W."/>
            <person name="Butler J."/>
            <person name="Chin C."/>
            <person name="Gnerre S."/>
            <person name="Grabherr M."/>
            <person name="Kleber M."/>
            <person name="Mauceli E."/>
            <person name="MacCallum I."/>
        </authorList>
    </citation>
    <scope>NUCLEOTIDE SEQUENCE [LARGE SCALE GENOMIC DNA]</scope>
    <source>
        <strain evidence="13">MSH-3 / Tucson 14011-0111.49</strain>
    </source>
</reference>
<keyword evidence="9" id="KW-0141">cGMP biosynthesis</keyword>
<dbReference type="AlphaFoldDB" id="B4H9C4"/>
<dbReference type="OrthoDB" id="5984008at2759"/>
<organism evidence="13">
    <name type="scientific">Drosophila persimilis</name>
    <name type="common">Fruit fly</name>
    <dbReference type="NCBI Taxonomy" id="7234"/>
    <lineage>
        <taxon>Eukaryota</taxon>
        <taxon>Metazoa</taxon>
        <taxon>Ecdysozoa</taxon>
        <taxon>Arthropoda</taxon>
        <taxon>Hexapoda</taxon>
        <taxon>Insecta</taxon>
        <taxon>Pterygota</taxon>
        <taxon>Neoptera</taxon>
        <taxon>Endopterygota</taxon>
        <taxon>Diptera</taxon>
        <taxon>Brachycera</taxon>
        <taxon>Muscomorpha</taxon>
        <taxon>Ephydroidea</taxon>
        <taxon>Drosophilidae</taxon>
        <taxon>Drosophila</taxon>
        <taxon>Sophophora</taxon>
    </lineage>
</organism>
<sequence length="415" mass="47217">MTRWPFNLLLLLSVAVRDCSNHRTVLTVGYLTALTGELKTRQGLAISGALTMALDEVNKDPNLLPNVTLDMRWNDTKGDTVLATKAITEMICDGIATIFGPEGPCYVEAIVSQSRNIPMISYVVKSLLALLRYYAWNKFSILYEDVWGPVADLLKDQATKRNMTINHKQSFYRQSGQMLRTGARLLSFRLLVSVHIDLCRLSVRFGETVCLGCGQNAAPGDACAHRRGDLRCGQQWDACHRYHHQESYLYERHWVHDQDRSLWRLGGELLSAGLQAPQMEQLERSDMPLPHGARGVFPSRRRTSNQLWRAPELLRNHIHGSQKGDVYAFAIIMYEIFSRKGPFGQTILEPKDIVDFVKKLPLNGQEPFRPEVESIIEAESCPDYVLACIKDCWAEEPEERPEFSAIREKDVIELR</sequence>
<evidence type="ECO:0000256" key="4">
    <source>
        <dbReference type="ARBA" id="ARBA00022692"/>
    </source>
</evidence>
<accession>B4H9C4</accession>
<evidence type="ECO:0000256" key="5">
    <source>
        <dbReference type="ARBA" id="ARBA00022741"/>
    </source>
</evidence>
<dbReference type="Proteomes" id="UP000008744">
    <property type="component" value="Unassembled WGS sequence"/>
</dbReference>
<keyword evidence="13" id="KW-1185">Reference proteome</keyword>
<keyword evidence="8" id="KW-0456">Lyase</keyword>
<dbReference type="GO" id="GO:0005524">
    <property type="term" value="F:ATP binding"/>
    <property type="evidence" value="ECO:0007669"/>
    <property type="project" value="InterPro"/>
</dbReference>
<dbReference type="GO" id="GO:0004672">
    <property type="term" value="F:protein kinase activity"/>
    <property type="evidence" value="ECO:0007669"/>
    <property type="project" value="InterPro"/>
</dbReference>
<dbReference type="Pfam" id="PF01094">
    <property type="entry name" value="ANF_receptor"/>
    <property type="match status" value="1"/>
</dbReference>
<feature type="domain" description="Protein kinase" evidence="11">
    <location>
        <begin position="36"/>
        <end position="412"/>
    </location>
</feature>
<feature type="chain" id="PRO_5002808277" description="guanylate cyclase" evidence="10">
    <location>
        <begin position="22"/>
        <end position="415"/>
    </location>
</feature>
<evidence type="ECO:0000259" key="11">
    <source>
        <dbReference type="PROSITE" id="PS50011"/>
    </source>
</evidence>
<dbReference type="GO" id="GO:0005886">
    <property type="term" value="C:plasma membrane"/>
    <property type="evidence" value="ECO:0007669"/>
    <property type="project" value="TreeGrafter"/>
</dbReference>
<evidence type="ECO:0000256" key="10">
    <source>
        <dbReference type="SAM" id="SignalP"/>
    </source>
</evidence>
<dbReference type="EC" id="4.6.1.2" evidence="3"/>
<evidence type="ECO:0000313" key="12">
    <source>
        <dbReference type="EMBL" id="EDW35348.1"/>
    </source>
</evidence>
<dbReference type="PROSITE" id="PS50011">
    <property type="entry name" value="PROTEIN_KINASE_DOM"/>
    <property type="match status" value="1"/>
</dbReference>
<keyword evidence="6" id="KW-1133">Transmembrane helix</keyword>
<keyword evidence="10" id="KW-0732">Signal</keyword>
<dbReference type="PANTHER" id="PTHR11920">
    <property type="entry name" value="GUANYLYL CYCLASE"/>
    <property type="match status" value="1"/>
</dbReference>
<dbReference type="InterPro" id="IPR001828">
    <property type="entry name" value="ANF_lig-bd_rcpt"/>
</dbReference>
<dbReference type="InterPro" id="IPR050401">
    <property type="entry name" value="Cyclic_nucleotide_synthase"/>
</dbReference>
<dbReference type="GO" id="GO:0004016">
    <property type="term" value="F:adenylate cyclase activity"/>
    <property type="evidence" value="ECO:0007669"/>
    <property type="project" value="TreeGrafter"/>
</dbReference>
<dbReference type="Gene3D" id="1.10.510.10">
    <property type="entry name" value="Transferase(Phosphotransferase) domain 1"/>
    <property type="match status" value="1"/>
</dbReference>
<dbReference type="InterPro" id="IPR000719">
    <property type="entry name" value="Prot_kinase_dom"/>
</dbReference>
<dbReference type="eggNOG" id="KOG1023">
    <property type="taxonomic scope" value="Eukaryota"/>
</dbReference>
<evidence type="ECO:0000256" key="2">
    <source>
        <dbReference type="ARBA" id="ARBA00004370"/>
    </source>
</evidence>
<evidence type="ECO:0000256" key="1">
    <source>
        <dbReference type="ARBA" id="ARBA00001436"/>
    </source>
</evidence>
<dbReference type="PANTHER" id="PTHR11920:SF474">
    <property type="entry name" value="RECEPTOR-TYPE GUANYLATE CYCLASE GYC76C"/>
    <property type="match status" value="1"/>
</dbReference>
<dbReference type="EMBL" id="CH479227">
    <property type="protein sequence ID" value="EDW35348.1"/>
    <property type="molecule type" value="Genomic_DNA"/>
</dbReference>
<dbReference type="SUPFAM" id="SSF53822">
    <property type="entry name" value="Periplasmic binding protein-like I"/>
    <property type="match status" value="1"/>
</dbReference>
<dbReference type="GO" id="GO:0001653">
    <property type="term" value="F:peptide receptor activity"/>
    <property type="evidence" value="ECO:0007669"/>
    <property type="project" value="TreeGrafter"/>
</dbReference>
<dbReference type="GO" id="GO:0004383">
    <property type="term" value="F:guanylate cyclase activity"/>
    <property type="evidence" value="ECO:0007669"/>
    <property type="project" value="UniProtKB-EC"/>
</dbReference>
<dbReference type="STRING" id="7234.B4H9C4"/>
<evidence type="ECO:0000313" key="13">
    <source>
        <dbReference type="Proteomes" id="UP000008744"/>
    </source>
</evidence>
<keyword evidence="5" id="KW-0547">Nucleotide-binding</keyword>
<comment type="subcellular location">
    <subcellularLocation>
        <location evidence="2">Membrane</location>
    </subcellularLocation>
</comment>
<evidence type="ECO:0000256" key="9">
    <source>
        <dbReference type="ARBA" id="ARBA00023293"/>
    </source>
</evidence>
<proteinExistence type="predicted"/>
<dbReference type="InterPro" id="IPR011009">
    <property type="entry name" value="Kinase-like_dom_sf"/>
</dbReference>
<dbReference type="Gene3D" id="3.40.50.2300">
    <property type="match status" value="1"/>
</dbReference>